<evidence type="ECO:0000313" key="5">
    <source>
        <dbReference type="Proteomes" id="UP001642464"/>
    </source>
</evidence>
<comment type="caution">
    <text evidence="3">The sequence shown here is derived from an EMBL/GenBank/DDBJ whole genome shotgun (WGS) entry which is preliminary data.</text>
</comment>
<evidence type="ECO:0000313" key="3">
    <source>
        <dbReference type="EMBL" id="CAK9091607.1"/>
    </source>
</evidence>
<proteinExistence type="predicted"/>
<gene>
    <name evidence="3" type="ORF">SCF082_LOCUS43147</name>
    <name evidence="4" type="ORF">SCF082_LOCUS43167</name>
</gene>
<reference evidence="3 5" key="1">
    <citation type="submission" date="2024-02" db="EMBL/GenBank/DDBJ databases">
        <authorList>
            <person name="Chen Y."/>
            <person name="Shah S."/>
            <person name="Dougan E. K."/>
            <person name="Thang M."/>
            <person name="Chan C."/>
        </authorList>
    </citation>
    <scope>NUCLEOTIDE SEQUENCE [LARGE SCALE GENOMIC DNA]</scope>
</reference>
<organism evidence="3 5">
    <name type="scientific">Durusdinium trenchii</name>
    <dbReference type="NCBI Taxonomy" id="1381693"/>
    <lineage>
        <taxon>Eukaryota</taxon>
        <taxon>Sar</taxon>
        <taxon>Alveolata</taxon>
        <taxon>Dinophyceae</taxon>
        <taxon>Suessiales</taxon>
        <taxon>Symbiodiniaceae</taxon>
        <taxon>Durusdinium</taxon>
    </lineage>
</organism>
<dbReference type="EMBL" id="CAXAMM010040195">
    <property type="protein sequence ID" value="CAK9091607.1"/>
    <property type="molecule type" value="Genomic_DNA"/>
</dbReference>
<dbReference type="Proteomes" id="UP001642464">
    <property type="component" value="Unassembled WGS sequence"/>
</dbReference>
<protein>
    <submittedName>
        <fullName evidence="3">p-selectin</fullName>
    </submittedName>
</protein>
<feature type="signal peptide" evidence="2">
    <location>
        <begin position="1"/>
        <end position="19"/>
    </location>
</feature>
<dbReference type="EMBL" id="CAXAMM010040206">
    <property type="protein sequence ID" value="CAK9091666.1"/>
    <property type="molecule type" value="Genomic_DNA"/>
</dbReference>
<evidence type="ECO:0000256" key="2">
    <source>
        <dbReference type="SAM" id="SignalP"/>
    </source>
</evidence>
<keyword evidence="5" id="KW-1185">Reference proteome</keyword>
<keyword evidence="2" id="KW-0732">Signal</keyword>
<feature type="region of interest" description="Disordered" evidence="1">
    <location>
        <begin position="313"/>
        <end position="332"/>
    </location>
</feature>
<sequence>MYVCLADGQLLGLLPRCAAQTCGVAPQISGADSSSCSGAPSKGETKRLFRVWGDEEGEGQVPNCVRKTCEIPTSLQAAEGVSSAACAGVLHGQSCISTCNEGFTGTASQLRCEDGQLEGLPPICTGLVCSLEGIVIGPGLDASACTGGSFEWYRDGRVFGEVCSAFCHIGWRIEGNASVIVCDVVDNESQGFVQYFESNGSHMPVQQTAGTEGLPDMKGVVHDCLGKTTGEECRVEAAPGYFAEPDSGRLTCQDNGGFQGVMPKIQALRCVDVSWQSAHVGSTCANATVAAECWAYCEQGFQGSPRRYECVTNGTENPQPLGDESRLESSWT</sequence>
<feature type="compositionally biased region" description="Basic and acidic residues" evidence="1">
    <location>
        <begin position="323"/>
        <end position="332"/>
    </location>
</feature>
<evidence type="ECO:0000256" key="1">
    <source>
        <dbReference type="SAM" id="MobiDB-lite"/>
    </source>
</evidence>
<accession>A0ABP0QTI7</accession>
<evidence type="ECO:0000313" key="4">
    <source>
        <dbReference type="EMBL" id="CAK9091666.1"/>
    </source>
</evidence>
<name>A0ABP0QTI7_9DINO</name>
<feature type="chain" id="PRO_5045029508" evidence="2">
    <location>
        <begin position="20"/>
        <end position="332"/>
    </location>
</feature>